<dbReference type="SMART" id="SM00342">
    <property type="entry name" value="HTH_ARAC"/>
    <property type="match status" value="1"/>
</dbReference>
<dbReference type="InterPro" id="IPR018062">
    <property type="entry name" value="HTH_AraC-typ_CS"/>
</dbReference>
<keyword evidence="1" id="KW-0805">Transcription regulation</keyword>
<evidence type="ECO:0000256" key="1">
    <source>
        <dbReference type="ARBA" id="ARBA00023015"/>
    </source>
</evidence>
<dbReference type="InterPro" id="IPR020449">
    <property type="entry name" value="Tscrpt_reg_AraC-type_HTH"/>
</dbReference>
<dbReference type="PANTHER" id="PTHR43280">
    <property type="entry name" value="ARAC-FAMILY TRANSCRIPTIONAL REGULATOR"/>
    <property type="match status" value="1"/>
</dbReference>
<dbReference type="InterPro" id="IPR018060">
    <property type="entry name" value="HTH_AraC"/>
</dbReference>
<reference evidence="5 6" key="1">
    <citation type="submission" date="2016-10" db="EMBL/GenBank/DDBJ databases">
        <authorList>
            <person name="de Groot N.N."/>
        </authorList>
    </citation>
    <scope>NUCLEOTIDE SEQUENCE [LARGE SCALE GENOMIC DNA]</scope>
    <source>
        <strain evidence="5 6">DSM 21019</strain>
    </source>
</reference>
<accession>A0A1I6GCI2</accession>
<dbReference type="PRINTS" id="PR00032">
    <property type="entry name" value="HTHARAC"/>
</dbReference>
<evidence type="ECO:0000256" key="2">
    <source>
        <dbReference type="ARBA" id="ARBA00023125"/>
    </source>
</evidence>
<dbReference type="Pfam" id="PF12833">
    <property type="entry name" value="HTH_18"/>
    <property type="match status" value="1"/>
</dbReference>
<evidence type="ECO:0000313" key="5">
    <source>
        <dbReference type="EMBL" id="SFR39895.1"/>
    </source>
</evidence>
<dbReference type="Proteomes" id="UP000199534">
    <property type="component" value="Unassembled WGS sequence"/>
</dbReference>
<dbReference type="GO" id="GO:0043565">
    <property type="term" value="F:sequence-specific DNA binding"/>
    <property type="evidence" value="ECO:0007669"/>
    <property type="project" value="InterPro"/>
</dbReference>
<dbReference type="AlphaFoldDB" id="A0A1I6GCI2"/>
<dbReference type="RefSeq" id="WP_092981949.1">
    <property type="nucleotide sequence ID" value="NZ_FOYQ01000001.1"/>
</dbReference>
<dbReference type="Gene3D" id="2.60.120.10">
    <property type="entry name" value="Jelly Rolls"/>
    <property type="match status" value="1"/>
</dbReference>
<dbReference type="Gene3D" id="1.10.10.60">
    <property type="entry name" value="Homeodomain-like"/>
    <property type="match status" value="2"/>
</dbReference>
<organism evidence="5 6">
    <name type="scientific">Robiginitalea myxolifaciens</name>
    <dbReference type="NCBI Taxonomy" id="400055"/>
    <lineage>
        <taxon>Bacteria</taxon>
        <taxon>Pseudomonadati</taxon>
        <taxon>Bacteroidota</taxon>
        <taxon>Flavobacteriia</taxon>
        <taxon>Flavobacteriales</taxon>
        <taxon>Flavobacteriaceae</taxon>
        <taxon>Robiginitalea</taxon>
    </lineage>
</organism>
<dbReference type="SUPFAM" id="SSF46689">
    <property type="entry name" value="Homeodomain-like"/>
    <property type="match status" value="2"/>
</dbReference>
<protein>
    <submittedName>
        <fullName evidence="5">AraC-type DNA-binding protein</fullName>
    </submittedName>
</protein>
<keyword evidence="6" id="KW-1185">Reference proteome</keyword>
<sequence>MKILREHVTLGENELFVVHLFQGEEIDLSYPFHQHKAAFELTFTLGLTGTRMIGDQTKPFSGEDVVLIAPGIPHCWQDHGIANPPEAKIVVIQFLERLYSGPLGATSALKKVSRGLEHSRRGLELKGKNKQEALALLSEADFQDPFENFIFLTRILELFGSTRDTEQLCSQGYVPLIDKNRSTRLETVLNYIQKHYTRKLMVAEVAELLHMSPSAFSHYFKKHTLKSFAHYIMEMRLGKAAQLLHHSDIPIGDVCMESGFQNVSHFNRSFRRTYGTTPLKFRKLSNHFDPS</sequence>
<dbReference type="InterPro" id="IPR009057">
    <property type="entry name" value="Homeodomain-like_sf"/>
</dbReference>
<dbReference type="PANTHER" id="PTHR43280:SF27">
    <property type="entry name" value="TRANSCRIPTIONAL REGULATOR MTLR"/>
    <property type="match status" value="1"/>
</dbReference>
<dbReference type="GO" id="GO:0003700">
    <property type="term" value="F:DNA-binding transcription factor activity"/>
    <property type="evidence" value="ECO:0007669"/>
    <property type="project" value="InterPro"/>
</dbReference>
<evidence type="ECO:0000313" key="6">
    <source>
        <dbReference type="Proteomes" id="UP000199534"/>
    </source>
</evidence>
<dbReference type="OrthoDB" id="1410704at2"/>
<evidence type="ECO:0000256" key="3">
    <source>
        <dbReference type="ARBA" id="ARBA00023163"/>
    </source>
</evidence>
<feature type="domain" description="HTH araC/xylS-type" evidence="4">
    <location>
        <begin position="186"/>
        <end position="284"/>
    </location>
</feature>
<name>A0A1I6GCI2_9FLAO</name>
<dbReference type="PROSITE" id="PS00041">
    <property type="entry name" value="HTH_ARAC_FAMILY_1"/>
    <property type="match status" value="1"/>
</dbReference>
<dbReference type="EMBL" id="FOYQ01000001">
    <property type="protein sequence ID" value="SFR39895.1"/>
    <property type="molecule type" value="Genomic_DNA"/>
</dbReference>
<dbReference type="InterPro" id="IPR014710">
    <property type="entry name" value="RmlC-like_jellyroll"/>
</dbReference>
<dbReference type="STRING" id="400055.SAMN04490243_1580"/>
<evidence type="ECO:0000259" key="4">
    <source>
        <dbReference type="PROSITE" id="PS01124"/>
    </source>
</evidence>
<dbReference type="PROSITE" id="PS01124">
    <property type="entry name" value="HTH_ARAC_FAMILY_2"/>
    <property type="match status" value="1"/>
</dbReference>
<keyword evidence="2 5" id="KW-0238">DNA-binding</keyword>
<keyword evidence="3" id="KW-0804">Transcription</keyword>
<gene>
    <name evidence="5" type="ORF">SAMN04490243_1580</name>
</gene>
<proteinExistence type="predicted"/>